<dbReference type="PANTHER" id="PTHR16188:SF13">
    <property type="entry name" value="PROTEIN PHOSPHATASE 1 REGULATORY SUBUNIT 14D"/>
    <property type="match status" value="1"/>
</dbReference>
<dbReference type="AlphaFoldDB" id="A0A2P4TBX2"/>
<gene>
    <name evidence="5" type="ORF">CIB84_002380</name>
</gene>
<feature type="region of interest" description="Disordered" evidence="4">
    <location>
        <begin position="1"/>
        <end position="28"/>
    </location>
</feature>
<keyword evidence="2" id="KW-0597">Phosphoprotein</keyword>
<accession>A0A2P4TBX2</accession>
<comment type="similarity">
    <text evidence="1">Belongs to the PP1 inhibitor family.</text>
</comment>
<dbReference type="OrthoDB" id="8193882at2759"/>
<dbReference type="Proteomes" id="UP000237246">
    <property type="component" value="Unassembled WGS sequence"/>
</dbReference>
<dbReference type="SUPFAM" id="SSF81790">
    <property type="entry name" value="Myosin phosphatase inhibitor 17kDa protein, CPI-17"/>
    <property type="match status" value="1"/>
</dbReference>
<dbReference type="EMBL" id="PPHD01002775">
    <property type="protein sequence ID" value="POI33869.1"/>
    <property type="molecule type" value="Genomic_DNA"/>
</dbReference>
<name>A0A2P4TBX2_BAMTH</name>
<evidence type="ECO:0000313" key="6">
    <source>
        <dbReference type="Proteomes" id="UP000237246"/>
    </source>
</evidence>
<dbReference type="Pfam" id="PF05361">
    <property type="entry name" value="PP1_inhibitor"/>
    <property type="match status" value="2"/>
</dbReference>
<comment type="caution">
    <text evidence="5">The sequence shown here is derived from an EMBL/GenBank/DDBJ whole genome shotgun (WGS) entry which is preliminary data.</text>
</comment>
<keyword evidence="3" id="KW-0650">Protein phosphatase inhibitor</keyword>
<dbReference type="PANTHER" id="PTHR16188">
    <property type="entry name" value="PROTEIN PHOSPHATASE 1 INHIBITOR POTENTIATED BY PROTEIN KINASE C"/>
    <property type="match status" value="1"/>
</dbReference>
<evidence type="ECO:0000256" key="3">
    <source>
        <dbReference type="ARBA" id="ARBA00023272"/>
    </source>
</evidence>
<evidence type="ECO:0000256" key="2">
    <source>
        <dbReference type="ARBA" id="ARBA00022553"/>
    </source>
</evidence>
<dbReference type="InterPro" id="IPR036658">
    <property type="entry name" value="CPI-17_sf"/>
</dbReference>
<reference evidence="5 6" key="1">
    <citation type="submission" date="2018-01" db="EMBL/GenBank/DDBJ databases">
        <title>Comparison of the Chinese Bamboo Partridge and Red Junglefowl genome sequences highlights the importance of demography in genome evolution.</title>
        <authorList>
            <person name="Tiley G.P."/>
            <person name="Kimball R.T."/>
            <person name="Braun E.L."/>
            <person name="Burleigh J.G."/>
        </authorList>
    </citation>
    <scope>NUCLEOTIDE SEQUENCE [LARGE SCALE GENOMIC DNA]</scope>
    <source>
        <strain evidence="5">RTK389</strain>
        <tissue evidence="5">Blood</tissue>
    </source>
</reference>
<organism evidence="5 6">
    <name type="scientific">Bambusicola thoracicus</name>
    <name type="common">Chinese bamboo-partridge</name>
    <name type="synonym">Perdix thoracica</name>
    <dbReference type="NCBI Taxonomy" id="9083"/>
    <lineage>
        <taxon>Eukaryota</taxon>
        <taxon>Metazoa</taxon>
        <taxon>Chordata</taxon>
        <taxon>Craniata</taxon>
        <taxon>Vertebrata</taxon>
        <taxon>Euteleostomi</taxon>
        <taxon>Archelosauria</taxon>
        <taxon>Archosauria</taxon>
        <taxon>Dinosauria</taxon>
        <taxon>Saurischia</taxon>
        <taxon>Theropoda</taxon>
        <taxon>Coelurosauria</taxon>
        <taxon>Aves</taxon>
        <taxon>Neognathae</taxon>
        <taxon>Galloanserae</taxon>
        <taxon>Galliformes</taxon>
        <taxon>Phasianidae</taxon>
        <taxon>Perdicinae</taxon>
        <taxon>Bambusicola</taxon>
    </lineage>
</organism>
<dbReference type="GO" id="GO:0005737">
    <property type="term" value="C:cytoplasm"/>
    <property type="evidence" value="ECO:0007669"/>
    <property type="project" value="InterPro"/>
</dbReference>
<evidence type="ECO:0000256" key="4">
    <source>
        <dbReference type="SAM" id="MobiDB-lite"/>
    </source>
</evidence>
<evidence type="ECO:0008006" key="7">
    <source>
        <dbReference type="Google" id="ProtNLM"/>
    </source>
</evidence>
<evidence type="ECO:0000256" key="1">
    <source>
        <dbReference type="ARBA" id="ARBA00005483"/>
    </source>
</evidence>
<dbReference type="Gene3D" id="1.10.150.220">
    <property type="entry name" value="CPI-17"/>
    <property type="match status" value="1"/>
</dbReference>
<proteinExistence type="inferred from homology"/>
<feature type="compositionally biased region" description="Polar residues" evidence="4">
    <location>
        <begin position="1"/>
        <end position="15"/>
    </location>
</feature>
<evidence type="ECO:0000313" key="5">
    <source>
        <dbReference type="EMBL" id="POI33869.1"/>
    </source>
</evidence>
<protein>
    <recommendedName>
        <fullName evidence="7">Protein phosphatase 1 regulatory subunit 14D</fullName>
    </recommendedName>
</protein>
<dbReference type="InterPro" id="IPR008025">
    <property type="entry name" value="CPI-17"/>
</dbReference>
<keyword evidence="6" id="KW-1185">Reference proteome</keyword>
<dbReference type="GO" id="GO:0004865">
    <property type="term" value="F:protein serine/threonine phosphatase inhibitor activity"/>
    <property type="evidence" value="ECO:0007669"/>
    <property type="project" value="TreeGrafter"/>
</dbReference>
<sequence length="165" mass="18886">MASNSSALPRVTFQTPEKPGEESSHRKLGKLTIKYNRKDLQRWLDLEEWINARLQELYQYPTVIPEQGSNVEVGADDESRCVAVADTTEGLEYILLLREKTDAEVPGPVIDLEDLLEVPNEQQKLKLQEILHECSSPTEDFITELLSRLKGLRRITNPQKRLPHP</sequence>